<feature type="region of interest" description="Disordered" evidence="1">
    <location>
        <begin position="151"/>
        <end position="176"/>
    </location>
</feature>
<feature type="chain" id="PRO_5025410343" description="F-box domain-containing protein" evidence="2">
    <location>
        <begin position="22"/>
        <end position="271"/>
    </location>
</feature>
<dbReference type="Proteomes" id="UP000800036">
    <property type="component" value="Unassembled WGS sequence"/>
</dbReference>
<reference evidence="4" key="1">
    <citation type="journal article" date="2020" name="Stud. Mycol.">
        <title>101 Dothideomycetes genomes: a test case for predicting lifestyles and emergence of pathogens.</title>
        <authorList>
            <person name="Haridas S."/>
            <person name="Albert R."/>
            <person name="Binder M."/>
            <person name="Bloem J."/>
            <person name="Labutti K."/>
            <person name="Salamov A."/>
            <person name="Andreopoulos B."/>
            <person name="Baker S."/>
            <person name="Barry K."/>
            <person name="Bills G."/>
            <person name="Bluhm B."/>
            <person name="Cannon C."/>
            <person name="Castanera R."/>
            <person name="Culley D."/>
            <person name="Daum C."/>
            <person name="Ezra D."/>
            <person name="Gonzalez J."/>
            <person name="Henrissat B."/>
            <person name="Kuo A."/>
            <person name="Liang C."/>
            <person name="Lipzen A."/>
            <person name="Lutzoni F."/>
            <person name="Magnuson J."/>
            <person name="Mondo S."/>
            <person name="Nolan M."/>
            <person name="Ohm R."/>
            <person name="Pangilinan J."/>
            <person name="Park H.-J."/>
            <person name="Ramirez L."/>
            <person name="Alfaro M."/>
            <person name="Sun H."/>
            <person name="Tritt A."/>
            <person name="Yoshinaga Y."/>
            <person name="Zwiers L.-H."/>
            <person name="Turgeon B."/>
            <person name="Goodwin S."/>
            <person name="Spatafora J."/>
            <person name="Crous P."/>
            <person name="Grigoriev I."/>
        </authorList>
    </citation>
    <scope>NUCLEOTIDE SEQUENCE</scope>
    <source>
        <strain evidence="4">CBS 107.79</strain>
    </source>
</reference>
<evidence type="ECO:0000256" key="2">
    <source>
        <dbReference type="SAM" id="SignalP"/>
    </source>
</evidence>
<evidence type="ECO:0000313" key="4">
    <source>
        <dbReference type="EMBL" id="KAF1969782.1"/>
    </source>
</evidence>
<evidence type="ECO:0000256" key="1">
    <source>
        <dbReference type="SAM" id="MobiDB-lite"/>
    </source>
</evidence>
<sequence>MSSPQTSHPLVTAELLELILAALPLRDLLLAQRVCKTWHSLICTSPTLQTLLFFQAPPSTALSSTASTAPYPFDAEDPTFTRGMDDYVEMFFLSAWTKRQEAFKRAEASWRRMHLCNPPVTMAMWRRASAGMMGQFVHECVVRFSTSPSTSARKKSEEKLHAEQDGPGITLIPPAGDKESLDLSQDGLRMAVLYDYLYGNICTGYMPNGYTLSFARGKYPSTEDVAAHAKKGGGIGLEESMRPGVEGDEREGLTRAGNKQVNQVEVNCLIN</sequence>
<feature type="compositionally biased region" description="Basic and acidic residues" evidence="1">
    <location>
        <begin position="239"/>
        <end position="253"/>
    </location>
</feature>
<dbReference type="InterPro" id="IPR036047">
    <property type="entry name" value="F-box-like_dom_sf"/>
</dbReference>
<keyword evidence="2" id="KW-0732">Signal</keyword>
<feature type="domain" description="F-box" evidence="3">
    <location>
        <begin position="14"/>
        <end position="45"/>
    </location>
</feature>
<dbReference type="InterPro" id="IPR001810">
    <property type="entry name" value="F-box_dom"/>
</dbReference>
<protein>
    <recommendedName>
        <fullName evidence="3">F-box domain-containing protein</fullName>
    </recommendedName>
</protein>
<proteinExistence type="predicted"/>
<dbReference type="AlphaFoldDB" id="A0A6A5V157"/>
<feature type="signal peptide" evidence="2">
    <location>
        <begin position="1"/>
        <end position="21"/>
    </location>
</feature>
<name>A0A6A5V157_9PLEO</name>
<dbReference type="OrthoDB" id="3800738at2759"/>
<evidence type="ECO:0000313" key="5">
    <source>
        <dbReference type="Proteomes" id="UP000800036"/>
    </source>
</evidence>
<dbReference type="SUPFAM" id="SSF81383">
    <property type="entry name" value="F-box domain"/>
    <property type="match status" value="1"/>
</dbReference>
<dbReference type="Pfam" id="PF12937">
    <property type="entry name" value="F-box-like"/>
    <property type="match status" value="1"/>
</dbReference>
<feature type="compositionally biased region" description="Basic and acidic residues" evidence="1">
    <location>
        <begin position="154"/>
        <end position="164"/>
    </location>
</feature>
<organism evidence="4 5">
    <name type="scientific">Bimuria novae-zelandiae CBS 107.79</name>
    <dbReference type="NCBI Taxonomy" id="1447943"/>
    <lineage>
        <taxon>Eukaryota</taxon>
        <taxon>Fungi</taxon>
        <taxon>Dikarya</taxon>
        <taxon>Ascomycota</taxon>
        <taxon>Pezizomycotina</taxon>
        <taxon>Dothideomycetes</taxon>
        <taxon>Pleosporomycetidae</taxon>
        <taxon>Pleosporales</taxon>
        <taxon>Massarineae</taxon>
        <taxon>Didymosphaeriaceae</taxon>
        <taxon>Bimuria</taxon>
    </lineage>
</organism>
<dbReference type="Gene3D" id="1.20.1280.50">
    <property type="match status" value="1"/>
</dbReference>
<evidence type="ECO:0000259" key="3">
    <source>
        <dbReference type="Pfam" id="PF12937"/>
    </source>
</evidence>
<keyword evidence="5" id="KW-1185">Reference proteome</keyword>
<accession>A0A6A5V157</accession>
<dbReference type="EMBL" id="ML976706">
    <property type="protein sequence ID" value="KAF1969782.1"/>
    <property type="molecule type" value="Genomic_DNA"/>
</dbReference>
<feature type="region of interest" description="Disordered" evidence="1">
    <location>
        <begin position="234"/>
        <end position="253"/>
    </location>
</feature>
<gene>
    <name evidence="4" type="ORF">BU23DRAFT_601380</name>
</gene>